<accession>A0ABP0TNB9</accession>
<protein>
    <recommendedName>
        <fullName evidence="5">Pectinesterase</fullName>
        <ecNumber evidence="5">3.1.1.11</ecNumber>
    </recommendedName>
</protein>
<dbReference type="InterPro" id="IPR000070">
    <property type="entry name" value="Pectinesterase_cat"/>
</dbReference>
<gene>
    <name evidence="8" type="ORF">CSSPTR1EN2_LOCUS5681</name>
</gene>
<dbReference type="InterPro" id="IPR035513">
    <property type="entry name" value="Invertase/methylesterase_inhib"/>
</dbReference>
<dbReference type="PROSITE" id="PS00503">
    <property type="entry name" value="PECTINESTERASE_2"/>
    <property type="match status" value="1"/>
</dbReference>
<evidence type="ECO:0000256" key="1">
    <source>
        <dbReference type="ARBA" id="ARBA00005184"/>
    </source>
</evidence>
<keyword evidence="2 5" id="KW-0378">Hydrolase</keyword>
<evidence type="ECO:0000313" key="8">
    <source>
        <dbReference type="EMBL" id="CAK9200986.1"/>
    </source>
</evidence>
<dbReference type="InterPro" id="IPR013601">
    <property type="entry name" value="FAE1_typ3_polyketide_synth"/>
</dbReference>
<dbReference type="CDD" id="cd15798">
    <property type="entry name" value="PMEI-like_3"/>
    <property type="match status" value="1"/>
</dbReference>
<evidence type="ECO:0000259" key="7">
    <source>
        <dbReference type="Pfam" id="PF08392"/>
    </source>
</evidence>
<dbReference type="SUPFAM" id="SSF101148">
    <property type="entry name" value="Plant invertase/pectin methylesterase inhibitor"/>
    <property type="match status" value="1"/>
</dbReference>
<dbReference type="Pfam" id="PF01095">
    <property type="entry name" value="Pectinesterase"/>
    <property type="match status" value="1"/>
</dbReference>
<dbReference type="EC" id="3.1.1.11" evidence="5"/>
<evidence type="ECO:0000259" key="6">
    <source>
        <dbReference type="Pfam" id="PF01095"/>
    </source>
</evidence>
<keyword evidence="3 5" id="KW-0063">Aspartyl esterase</keyword>
<feature type="domain" description="FAE" evidence="7">
    <location>
        <begin position="21"/>
        <end position="145"/>
    </location>
</feature>
<dbReference type="PANTHER" id="PTHR31707">
    <property type="entry name" value="PECTINESTERASE"/>
    <property type="match status" value="1"/>
</dbReference>
<dbReference type="EMBL" id="OZ019905">
    <property type="protein sequence ID" value="CAK9200986.1"/>
    <property type="molecule type" value="Genomic_DNA"/>
</dbReference>
<dbReference type="InterPro" id="IPR033131">
    <property type="entry name" value="Pectinesterase_Asp_AS"/>
</dbReference>
<name>A0ABP0TNB9_9BRYO</name>
<evidence type="ECO:0000256" key="2">
    <source>
        <dbReference type="ARBA" id="ARBA00022801"/>
    </source>
</evidence>
<evidence type="ECO:0000313" key="9">
    <source>
        <dbReference type="Proteomes" id="UP001497512"/>
    </source>
</evidence>
<evidence type="ECO:0000256" key="4">
    <source>
        <dbReference type="PROSITE-ProRule" id="PRU10040"/>
    </source>
</evidence>
<evidence type="ECO:0000256" key="3">
    <source>
        <dbReference type="ARBA" id="ARBA00023085"/>
    </source>
</evidence>
<reference evidence="8" key="1">
    <citation type="submission" date="2024-02" db="EMBL/GenBank/DDBJ databases">
        <authorList>
            <consortium name="ELIXIR-Norway"/>
            <consortium name="Elixir Norway"/>
        </authorList>
    </citation>
    <scope>NUCLEOTIDE SEQUENCE</scope>
</reference>
<dbReference type="SUPFAM" id="SSF53901">
    <property type="entry name" value="Thiolase-like"/>
    <property type="match status" value="1"/>
</dbReference>
<evidence type="ECO:0000256" key="5">
    <source>
        <dbReference type="RuleBase" id="RU000589"/>
    </source>
</evidence>
<comment type="catalytic activity">
    <reaction evidence="5">
        <text>[(1-&gt;4)-alpha-D-galacturonosyl methyl ester](n) + n H2O = [(1-&gt;4)-alpha-D-galacturonosyl](n) + n methanol + n H(+)</text>
        <dbReference type="Rhea" id="RHEA:22380"/>
        <dbReference type="Rhea" id="RHEA-COMP:14570"/>
        <dbReference type="Rhea" id="RHEA-COMP:14573"/>
        <dbReference type="ChEBI" id="CHEBI:15377"/>
        <dbReference type="ChEBI" id="CHEBI:15378"/>
        <dbReference type="ChEBI" id="CHEBI:17790"/>
        <dbReference type="ChEBI" id="CHEBI:140522"/>
        <dbReference type="ChEBI" id="CHEBI:140523"/>
        <dbReference type="EC" id="3.1.1.11"/>
    </reaction>
</comment>
<comment type="pathway">
    <text evidence="1 5">Glycan metabolism; pectin degradation; 2-dehydro-3-deoxy-D-gluconate from pectin: step 1/5.</text>
</comment>
<dbReference type="Gene3D" id="3.40.47.10">
    <property type="match status" value="1"/>
</dbReference>
<dbReference type="InterPro" id="IPR016039">
    <property type="entry name" value="Thiolase-like"/>
</dbReference>
<keyword evidence="9" id="KW-1185">Reference proteome</keyword>
<feature type="active site" evidence="4">
    <location>
        <position position="427"/>
    </location>
</feature>
<proteinExistence type="predicted"/>
<feature type="domain" description="Pectinesterase catalytic" evidence="6">
    <location>
        <begin position="277"/>
        <end position="575"/>
    </location>
</feature>
<dbReference type="Pfam" id="PF08392">
    <property type="entry name" value="FAE1_CUT1_RppA"/>
    <property type="match status" value="1"/>
</dbReference>
<organism evidence="8 9">
    <name type="scientific">Sphagnum troendelagicum</name>
    <dbReference type="NCBI Taxonomy" id="128251"/>
    <lineage>
        <taxon>Eukaryota</taxon>
        <taxon>Viridiplantae</taxon>
        <taxon>Streptophyta</taxon>
        <taxon>Embryophyta</taxon>
        <taxon>Bryophyta</taxon>
        <taxon>Sphagnophytina</taxon>
        <taxon>Sphagnopsida</taxon>
        <taxon>Sphagnales</taxon>
        <taxon>Sphagnaceae</taxon>
        <taxon>Sphagnum</taxon>
    </lineage>
</organism>
<dbReference type="SUPFAM" id="SSF51126">
    <property type="entry name" value="Pectin lyase-like"/>
    <property type="match status" value="1"/>
</dbReference>
<dbReference type="InterPro" id="IPR012334">
    <property type="entry name" value="Pectin_lyas_fold"/>
</dbReference>
<dbReference type="Gene3D" id="2.160.20.10">
    <property type="entry name" value="Single-stranded right-handed beta-helix, Pectin lyase-like"/>
    <property type="match status" value="1"/>
</dbReference>
<sequence length="609" mass="65496">MSRPRPIYLVDYACYLPQESLKQKILERSGLGDETYLPSAMHALPPCPNMKFAREEAEEVMFGCLDELFEKTKVKPKDIGVLVVNCSLFNPTPSLSAMIVNKYKMRGNIRTFNLGGMGCSAGVISIDLAKDILQVHGGTYAIVSALSSCLLVLQGSQDLLEASLHPLSNLDPSTFEQQITDSLTWVSAALTFHTTCLDGYEGVYGSATKDSLLSEAQGVTSVLADAVSVVAALATTFSTGGFQDPVDQAAEGFPEWMGREDRRILKTSSTTNLTLFNAVVAKDGSGQYHTVQAAINAAPQNSASKWTIRVKAGLYNEIVTIPSTATNLVLMGDGAGQTVITGNLSVGGSNVTTYLSATVSSLAANVIIRDMTIRNTAGAKNFQAVALKVVGDQTAVWRCSLEGYQDTLYALSQRQFYKSCTIYGTVDFIFGNAAAVFQTCTLLARAPIPGQQNTFTAQGRTIQAQNTGFSFQNCTIDAAPELRAAQSAGQFVASYLGRPWKLYSRTVYLQNSMSSVINPAGWLPWNGSFALSTLFYGEYKNTGPGAAAGQRVSWSTQITSSKVATQYTVDNFISGALWLPQTTINFFPQLISTSTGKKVTKPVKPKPKS</sequence>
<dbReference type="InterPro" id="IPR011050">
    <property type="entry name" value="Pectin_lyase_fold/virulence"/>
</dbReference>
<dbReference type="Proteomes" id="UP001497512">
    <property type="component" value="Chromosome 13"/>
</dbReference>